<dbReference type="EMBL" id="JBHTAI010000015">
    <property type="protein sequence ID" value="MFC7151352.1"/>
    <property type="molecule type" value="Genomic_DNA"/>
</dbReference>
<dbReference type="RefSeq" id="WP_378047899.1">
    <property type="nucleotide sequence ID" value="NZ_JBHMDN010000015.1"/>
</dbReference>
<dbReference type="Proteomes" id="UP001596378">
    <property type="component" value="Unassembled WGS sequence"/>
</dbReference>
<reference evidence="3" key="1">
    <citation type="journal article" date="2019" name="Int. J. Syst. Evol. Microbiol.">
        <title>The Global Catalogue of Microorganisms (GCM) 10K type strain sequencing project: providing services to taxonomists for standard genome sequencing and annotation.</title>
        <authorList>
            <consortium name="The Broad Institute Genomics Platform"/>
            <consortium name="The Broad Institute Genome Sequencing Center for Infectious Disease"/>
            <person name="Wu L."/>
            <person name="Ma J."/>
        </authorList>
    </citation>
    <scope>NUCLEOTIDE SEQUENCE [LARGE SCALE GENOMIC DNA]</scope>
    <source>
        <strain evidence="3">KCTC 12907</strain>
    </source>
</reference>
<keyword evidence="1" id="KW-0732">Signal</keyword>
<evidence type="ECO:0000256" key="1">
    <source>
        <dbReference type="SAM" id="SignalP"/>
    </source>
</evidence>
<organism evidence="2 3">
    <name type="scientific">Cohnella cellulosilytica</name>
    <dbReference type="NCBI Taxonomy" id="986710"/>
    <lineage>
        <taxon>Bacteria</taxon>
        <taxon>Bacillati</taxon>
        <taxon>Bacillota</taxon>
        <taxon>Bacilli</taxon>
        <taxon>Bacillales</taxon>
        <taxon>Paenibacillaceae</taxon>
        <taxon>Cohnella</taxon>
    </lineage>
</organism>
<comment type="caution">
    <text evidence="2">The sequence shown here is derived from an EMBL/GenBank/DDBJ whole genome shotgun (WGS) entry which is preliminary data.</text>
</comment>
<evidence type="ECO:0008006" key="4">
    <source>
        <dbReference type="Google" id="ProtNLM"/>
    </source>
</evidence>
<feature type="signal peptide" evidence="1">
    <location>
        <begin position="1"/>
        <end position="29"/>
    </location>
</feature>
<sequence length="250" mass="27607">MVKFRKKKPVLILLFIAALLSSSFGSAYAAANLEPIKAFFNRGATFVLNGEAWQPKDANGKPMSAIYYNGVNYLPVRAVAEALKVPVNFDAAAQKIYIGDQPGAETPIFAMPMEIDNIYVVATRDPGETRVNDKPYKQVLKIDQYGDIVFTLDRKYKRLVLDAAIVSPGEHDVEFTLYNASEAAGNTALTALETHTANLEDSSTRMVFNVAGLEKIKIHVQSHNLNPYIYARIMDTSYFDNETGASAAER</sequence>
<feature type="chain" id="PRO_5045457510" description="Copper amine oxidase-like N-terminal domain-containing protein" evidence="1">
    <location>
        <begin position="30"/>
        <end position="250"/>
    </location>
</feature>
<proteinExistence type="predicted"/>
<gene>
    <name evidence="2" type="ORF">ACFQMJ_22675</name>
</gene>
<evidence type="ECO:0000313" key="3">
    <source>
        <dbReference type="Proteomes" id="UP001596378"/>
    </source>
</evidence>
<keyword evidence="3" id="KW-1185">Reference proteome</keyword>
<evidence type="ECO:0000313" key="2">
    <source>
        <dbReference type="EMBL" id="MFC7151352.1"/>
    </source>
</evidence>
<protein>
    <recommendedName>
        <fullName evidence="4">Copper amine oxidase-like N-terminal domain-containing protein</fullName>
    </recommendedName>
</protein>
<name>A0ABW2FGA0_9BACL</name>
<accession>A0ABW2FGA0</accession>